<dbReference type="EMBL" id="BARW01007875">
    <property type="protein sequence ID" value="GAI77411.1"/>
    <property type="molecule type" value="Genomic_DNA"/>
</dbReference>
<evidence type="ECO:0000313" key="6">
    <source>
        <dbReference type="EMBL" id="GAI77411.1"/>
    </source>
</evidence>
<comment type="caution">
    <text evidence="6">The sequence shown here is derived from an EMBL/GenBank/DDBJ whole genome shotgun (WGS) entry which is preliminary data.</text>
</comment>
<evidence type="ECO:0000256" key="1">
    <source>
        <dbReference type="ARBA" id="ARBA00009080"/>
    </source>
</evidence>
<reference evidence="6" key="1">
    <citation type="journal article" date="2014" name="Front. Microbiol.">
        <title>High frequency of phylogenetically diverse reductive dehalogenase-homologous genes in deep subseafloor sedimentary metagenomes.</title>
        <authorList>
            <person name="Kawai M."/>
            <person name="Futagami T."/>
            <person name="Toyoda A."/>
            <person name="Takaki Y."/>
            <person name="Nishi S."/>
            <person name="Hori S."/>
            <person name="Arai W."/>
            <person name="Tsubouchi T."/>
            <person name="Morono Y."/>
            <person name="Uchiyama I."/>
            <person name="Ito T."/>
            <person name="Fujiyama A."/>
            <person name="Inagaki F."/>
            <person name="Takami H."/>
        </authorList>
    </citation>
    <scope>NUCLEOTIDE SEQUENCE</scope>
    <source>
        <strain evidence="6">Expedition CK06-06</strain>
    </source>
</reference>
<dbReference type="Gene3D" id="1.10.1040.10">
    <property type="entry name" value="N-(1-d-carboxylethyl)-l-norvaline Dehydrogenase, domain 2"/>
    <property type="match status" value="1"/>
</dbReference>
<sequence length="299" mass="31610">MMEKRVGFIGLGIMGMPMARNLIKAGFEVIVYNRTASKAEQMVSEGAKKADSPKELAEESPVVITIVSDTPDVESVILGENGIIEGIKADSVVIDMSTISPQATQKIAAHLREKGVHMLDAPVSGGEQGAVNGTLSIMVGGDAKIFKLCQPILEAMGKNIIHVGANSMGQTVKLVNQILVAGTLNAVVEALIFAQKSGVDLEKAIDAVKGGAAASWQLTNLAPCIIRRDFRPGFMIDLMQKDLNLVMGAAEAVKTPLPVTSFIHQMYYSLQSAGEGKSGTQALVKAMEHLTGVKVGQVK</sequence>
<dbReference type="PANTHER" id="PTHR43060:SF15">
    <property type="entry name" value="3-HYDROXYISOBUTYRATE DEHYDROGENASE-LIKE 1, MITOCHONDRIAL-RELATED"/>
    <property type="match status" value="1"/>
</dbReference>
<feature type="domain" description="3-hydroxyisobutyrate dehydrogenase-like NAD-binding" evidence="5">
    <location>
        <begin position="169"/>
        <end position="286"/>
    </location>
</feature>
<dbReference type="PANTHER" id="PTHR43060">
    <property type="entry name" value="3-HYDROXYISOBUTYRATE DEHYDROGENASE-LIKE 1, MITOCHONDRIAL-RELATED"/>
    <property type="match status" value="1"/>
</dbReference>
<dbReference type="InterPro" id="IPR029154">
    <property type="entry name" value="HIBADH-like_NADP-bd"/>
</dbReference>
<dbReference type="InterPro" id="IPR006115">
    <property type="entry name" value="6PGDH_NADP-bd"/>
</dbReference>
<dbReference type="SUPFAM" id="SSF48179">
    <property type="entry name" value="6-phosphogluconate dehydrogenase C-terminal domain-like"/>
    <property type="match status" value="1"/>
</dbReference>
<dbReference type="InterPro" id="IPR008927">
    <property type="entry name" value="6-PGluconate_DH-like_C_sf"/>
</dbReference>
<evidence type="ECO:0008006" key="7">
    <source>
        <dbReference type="Google" id="ProtNLM"/>
    </source>
</evidence>
<feature type="domain" description="6-phosphogluconate dehydrogenase NADP-binding" evidence="4">
    <location>
        <begin position="5"/>
        <end position="164"/>
    </location>
</feature>
<keyword evidence="3" id="KW-0520">NAD</keyword>
<keyword evidence="2" id="KW-0560">Oxidoreductase</keyword>
<dbReference type="InterPro" id="IPR013328">
    <property type="entry name" value="6PGD_dom2"/>
</dbReference>
<dbReference type="InterPro" id="IPR015815">
    <property type="entry name" value="HIBADH-related"/>
</dbReference>
<dbReference type="Pfam" id="PF03446">
    <property type="entry name" value="NAD_binding_2"/>
    <property type="match status" value="1"/>
</dbReference>
<dbReference type="InterPro" id="IPR036291">
    <property type="entry name" value="NAD(P)-bd_dom_sf"/>
</dbReference>
<proteinExistence type="inferred from homology"/>
<evidence type="ECO:0000259" key="5">
    <source>
        <dbReference type="Pfam" id="PF14833"/>
    </source>
</evidence>
<dbReference type="PROSITE" id="PS00895">
    <property type="entry name" value="3_HYDROXYISOBUT_DH"/>
    <property type="match status" value="1"/>
</dbReference>
<dbReference type="GO" id="GO:0050661">
    <property type="term" value="F:NADP binding"/>
    <property type="evidence" value="ECO:0007669"/>
    <property type="project" value="InterPro"/>
</dbReference>
<name>X1SE47_9ZZZZ</name>
<organism evidence="6">
    <name type="scientific">marine sediment metagenome</name>
    <dbReference type="NCBI Taxonomy" id="412755"/>
    <lineage>
        <taxon>unclassified sequences</taxon>
        <taxon>metagenomes</taxon>
        <taxon>ecological metagenomes</taxon>
    </lineage>
</organism>
<protein>
    <recommendedName>
        <fullName evidence="7">6-phosphogluconate dehydrogenase NADP-binding domain-containing protein</fullName>
    </recommendedName>
</protein>
<dbReference type="InterPro" id="IPR002204">
    <property type="entry name" value="3-OH-isobutyrate_DH-rel_CS"/>
</dbReference>
<evidence type="ECO:0000259" key="4">
    <source>
        <dbReference type="Pfam" id="PF03446"/>
    </source>
</evidence>
<dbReference type="SUPFAM" id="SSF51735">
    <property type="entry name" value="NAD(P)-binding Rossmann-fold domains"/>
    <property type="match status" value="1"/>
</dbReference>
<dbReference type="GO" id="GO:0016491">
    <property type="term" value="F:oxidoreductase activity"/>
    <property type="evidence" value="ECO:0007669"/>
    <property type="project" value="UniProtKB-KW"/>
</dbReference>
<dbReference type="AlphaFoldDB" id="X1SE47"/>
<dbReference type="GO" id="GO:0051287">
    <property type="term" value="F:NAD binding"/>
    <property type="evidence" value="ECO:0007669"/>
    <property type="project" value="InterPro"/>
</dbReference>
<gene>
    <name evidence="6" type="ORF">S12H4_16297</name>
</gene>
<dbReference type="PIRSF" id="PIRSF000103">
    <property type="entry name" value="HIBADH"/>
    <property type="match status" value="1"/>
</dbReference>
<comment type="similarity">
    <text evidence="1">Belongs to the HIBADH-related family.</text>
</comment>
<accession>X1SE47</accession>
<evidence type="ECO:0000256" key="2">
    <source>
        <dbReference type="ARBA" id="ARBA00023002"/>
    </source>
</evidence>
<dbReference type="Gene3D" id="3.40.50.720">
    <property type="entry name" value="NAD(P)-binding Rossmann-like Domain"/>
    <property type="match status" value="1"/>
</dbReference>
<dbReference type="Pfam" id="PF14833">
    <property type="entry name" value="NAD_binding_11"/>
    <property type="match status" value="1"/>
</dbReference>
<evidence type="ECO:0000256" key="3">
    <source>
        <dbReference type="ARBA" id="ARBA00023027"/>
    </source>
</evidence>